<feature type="region of interest" description="Disordered" evidence="1">
    <location>
        <begin position="336"/>
        <end position="384"/>
    </location>
</feature>
<evidence type="ECO:0000313" key="6">
    <source>
        <dbReference type="Proteomes" id="UP000570595"/>
    </source>
</evidence>
<accession>A0A7J6M9Y3</accession>
<dbReference type="Pfam" id="PF12697">
    <property type="entry name" value="Abhydrolase_6"/>
    <property type="match status" value="1"/>
</dbReference>
<gene>
    <name evidence="5" type="ORF">FOL46_006299</name>
    <name evidence="4" type="ORF">FOZ61_006578</name>
</gene>
<protein>
    <recommendedName>
        <fullName evidence="3">AB hydrolase-1 domain-containing protein</fullName>
    </recommendedName>
</protein>
<evidence type="ECO:0000313" key="7">
    <source>
        <dbReference type="Proteomes" id="UP000572268"/>
    </source>
</evidence>
<feature type="compositionally biased region" description="Pro residues" evidence="1">
    <location>
        <begin position="364"/>
        <end position="377"/>
    </location>
</feature>
<sequence length="384" mass="42592">MSLICCFGCISLCGCRNCVVRPLTFYPPRPCGYGVIAPNEGAPLKCKRKRWRKSNNPYGPTRLIIMLRDERRKLTIRVPDVLSLYCDGKLSCEHVLFPGDINGFHFKHSLEDNPDGWTIIFSHGNSTDIGYSWISYCYLARRLKVDLIAYDYPGYGLNGGKPSESNTYNTIRAVYDFAVSSMGISPSNIILYGQSIGSGPAVDLYTKVPVGGLIMHSAIASGLRVYKSYERPRRTPWFDLYRNVEKLSDYFTEATPGRTASPPPIFIIHGSDDEEVPFDHGLLLAEAVAGDRNSGRPGALYPPWWVKGGTHNDIETRYREQYFKHLKAFVRYLKTDPRPEPSSLSSPQLAVPRDASSSSDSSEGPPPPPSSSPPAAPPTDLVCS</sequence>
<dbReference type="Gene3D" id="3.40.50.1820">
    <property type="entry name" value="alpha/beta hydrolase"/>
    <property type="match status" value="1"/>
</dbReference>
<organism evidence="4 6">
    <name type="scientific">Perkinsus olseni</name>
    <name type="common">Perkinsus atlanticus</name>
    <dbReference type="NCBI Taxonomy" id="32597"/>
    <lineage>
        <taxon>Eukaryota</taxon>
        <taxon>Sar</taxon>
        <taxon>Alveolata</taxon>
        <taxon>Perkinsozoa</taxon>
        <taxon>Perkinsea</taxon>
        <taxon>Perkinsida</taxon>
        <taxon>Perkinsidae</taxon>
        <taxon>Perkinsus</taxon>
    </lineage>
</organism>
<evidence type="ECO:0000256" key="2">
    <source>
        <dbReference type="SAM" id="SignalP"/>
    </source>
</evidence>
<dbReference type="SUPFAM" id="SSF53474">
    <property type="entry name" value="alpha/beta-Hydrolases"/>
    <property type="match status" value="1"/>
</dbReference>
<dbReference type="EMBL" id="JABAHT010000038">
    <property type="protein sequence ID" value="KAF4668339.1"/>
    <property type="molecule type" value="Genomic_DNA"/>
</dbReference>
<evidence type="ECO:0000259" key="3">
    <source>
        <dbReference type="Pfam" id="PF12697"/>
    </source>
</evidence>
<proteinExistence type="predicted"/>
<feature type="chain" id="PRO_5036205452" description="AB hydrolase-1 domain-containing protein" evidence="2">
    <location>
        <begin position="16"/>
        <end position="384"/>
    </location>
</feature>
<evidence type="ECO:0000313" key="4">
    <source>
        <dbReference type="EMBL" id="KAF4668339.1"/>
    </source>
</evidence>
<comment type="caution">
    <text evidence="4">The sequence shown here is derived from an EMBL/GenBank/DDBJ whole genome shotgun (WGS) entry which is preliminary data.</text>
</comment>
<evidence type="ECO:0000313" key="5">
    <source>
        <dbReference type="EMBL" id="KAF4673891.1"/>
    </source>
</evidence>
<dbReference type="AlphaFoldDB" id="A0A7J6M9Y3"/>
<dbReference type="InterPro" id="IPR029058">
    <property type="entry name" value="AB_hydrolase_fold"/>
</dbReference>
<feature type="signal peptide" evidence="2">
    <location>
        <begin position="1"/>
        <end position="15"/>
    </location>
</feature>
<dbReference type="OrthoDB" id="446723at2759"/>
<dbReference type="InterPro" id="IPR000073">
    <property type="entry name" value="AB_hydrolase_1"/>
</dbReference>
<name>A0A7J6M9Y3_PEROL</name>
<feature type="domain" description="AB hydrolase-1" evidence="3">
    <location>
        <begin position="119"/>
        <end position="322"/>
    </location>
</feature>
<dbReference type="Proteomes" id="UP000572268">
    <property type="component" value="Unassembled WGS sequence"/>
</dbReference>
<keyword evidence="2" id="KW-0732">Signal</keyword>
<dbReference type="PANTHER" id="PTHR12277">
    <property type="entry name" value="ALPHA/BETA HYDROLASE DOMAIN-CONTAINING PROTEIN"/>
    <property type="match status" value="1"/>
</dbReference>
<evidence type="ECO:0000256" key="1">
    <source>
        <dbReference type="SAM" id="MobiDB-lite"/>
    </source>
</evidence>
<dbReference type="EMBL" id="JABANN010000040">
    <property type="protein sequence ID" value="KAF4673891.1"/>
    <property type="molecule type" value="Genomic_DNA"/>
</dbReference>
<dbReference type="PANTHER" id="PTHR12277:SF81">
    <property type="entry name" value="PROTEIN ABHD13"/>
    <property type="match status" value="1"/>
</dbReference>
<reference evidence="6 7" key="1">
    <citation type="submission" date="2020-04" db="EMBL/GenBank/DDBJ databases">
        <title>Perkinsus olseni comparative genomics.</title>
        <authorList>
            <person name="Bogema D.R."/>
        </authorList>
    </citation>
    <scope>NUCLEOTIDE SEQUENCE [LARGE SCALE GENOMIC DNA]</scope>
    <source>
        <strain evidence="4">ATCC PRA-179</strain>
        <strain evidence="5">ATCC PRA-31</strain>
    </source>
</reference>
<dbReference type="Proteomes" id="UP000570595">
    <property type="component" value="Unassembled WGS sequence"/>
</dbReference>